<dbReference type="EMBL" id="CP007128">
    <property type="protein sequence ID" value="AHG88328.1"/>
    <property type="molecule type" value="Genomic_DNA"/>
</dbReference>
<dbReference type="InParanoid" id="W0RG08"/>
<dbReference type="OrthoDB" id="9806869at2"/>
<name>W0RG08_9BACT</name>
<protein>
    <submittedName>
        <fullName evidence="1">GxxExxY protein</fullName>
    </submittedName>
</protein>
<organism evidence="1 2">
    <name type="scientific">Gemmatirosa kalamazoonensis</name>
    <dbReference type="NCBI Taxonomy" id="861299"/>
    <lineage>
        <taxon>Bacteria</taxon>
        <taxon>Pseudomonadati</taxon>
        <taxon>Gemmatimonadota</taxon>
        <taxon>Gemmatimonadia</taxon>
        <taxon>Gemmatimonadales</taxon>
        <taxon>Gemmatimonadaceae</taxon>
        <taxon>Gemmatirosa</taxon>
    </lineage>
</organism>
<dbReference type="AlphaFoldDB" id="W0RG08"/>
<dbReference type="InterPro" id="IPR026350">
    <property type="entry name" value="GxxExxY"/>
</dbReference>
<dbReference type="Pfam" id="PF13366">
    <property type="entry name" value="PDDEXK_3"/>
    <property type="match status" value="1"/>
</dbReference>
<dbReference type="STRING" id="861299.J421_0791"/>
<evidence type="ECO:0000313" key="1">
    <source>
        <dbReference type="EMBL" id="AHG88328.1"/>
    </source>
</evidence>
<reference evidence="1 2" key="1">
    <citation type="journal article" date="2014" name="Genome Announc.">
        <title>Genome Sequence and Methylome of Soil Bacterium Gemmatirosa kalamazoonensis KBS708T, a Member of the Rarely Cultivated Gemmatimonadetes Phylum.</title>
        <authorList>
            <person name="Debruyn J.M."/>
            <person name="Radosevich M."/>
            <person name="Wommack K.E."/>
            <person name="Polson S.W."/>
            <person name="Hauser L.J."/>
            <person name="Fawaz M.N."/>
            <person name="Korlach J."/>
            <person name="Tsai Y.C."/>
        </authorList>
    </citation>
    <scope>NUCLEOTIDE SEQUENCE [LARGE SCALE GENOMIC DNA]</scope>
    <source>
        <strain evidence="1 2">KBS708</strain>
    </source>
</reference>
<dbReference type="PATRIC" id="fig|861299.3.peg.805"/>
<dbReference type="HOGENOM" id="CLU_134960_0_1_0"/>
<dbReference type="KEGG" id="gba:J421_0791"/>
<dbReference type="eggNOG" id="COG0614">
    <property type="taxonomic scope" value="Bacteria"/>
</dbReference>
<keyword evidence="2" id="KW-1185">Reference proteome</keyword>
<accession>W0RG08</accession>
<evidence type="ECO:0000313" key="2">
    <source>
        <dbReference type="Proteomes" id="UP000019151"/>
    </source>
</evidence>
<gene>
    <name evidence="1" type="ORF">J421_0791</name>
</gene>
<dbReference type="Proteomes" id="UP000019151">
    <property type="component" value="Chromosome"/>
</dbReference>
<dbReference type="NCBIfam" id="TIGR04256">
    <property type="entry name" value="GxxExxY"/>
    <property type="match status" value="1"/>
</dbReference>
<proteinExistence type="predicted"/>
<sequence>MEHEAQTRVIIGCAMTVHRALGPGFLESVYKNALTYELRLAGMSVEREKPLEVRYRGVMIGAFNADILVDERLLVEAKAVRALAPSHEVQTVNYLTAAGLDTGLLLNFGAPRLEFRRKWREYRKRASTG</sequence>